<dbReference type="InterPro" id="IPR032914">
    <property type="entry name" value="Vam6/VPS39/TRAP1"/>
</dbReference>
<keyword evidence="4" id="KW-1185">Reference proteome</keyword>
<dbReference type="Pfam" id="PF10367">
    <property type="entry name" value="zf-Vps39_C"/>
    <property type="match status" value="1"/>
</dbReference>
<name>A0A5J4YYV2_PORPP</name>
<gene>
    <name evidence="3" type="ORF">FVE85_0528</name>
</gene>
<evidence type="ECO:0000313" key="3">
    <source>
        <dbReference type="EMBL" id="KAA8496799.1"/>
    </source>
</evidence>
<proteinExistence type="predicted"/>
<evidence type="ECO:0000256" key="1">
    <source>
        <dbReference type="SAM" id="MobiDB-lite"/>
    </source>
</evidence>
<feature type="compositionally biased region" description="Low complexity" evidence="1">
    <location>
        <begin position="634"/>
        <end position="645"/>
    </location>
</feature>
<dbReference type="GO" id="GO:0005737">
    <property type="term" value="C:cytoplasm"/>
    <property type="evidence" value="ECO:0007669"/>
    <property type="project" value="TreeGrafter"/>
</dbReference>
<dbReference type="PANTHER" id="PTHR12894:SF27">
    <property type="entry name" value="TRANSFORMING GROWTH FACTOR-BETA RECEPTOR-ASSOCIATED PROTEIN 1"/>
    <property type="match status" value="1"/>
</dbReference>
<feature type="compositionally biased region" description="Low complexity" evidence="1">
    <location>
        <begin position="410"/>
        <end position="419"/>
    </location>
</feature>
<comment type="caution">
    <text evidence="3">The sequence shown here is derived from an EMBL/GenBank/DDBJ whole genome shotgun (WGS) entry which is preliminary data.</text>
</comment>
<dbReference type="GO" id="GO:0016020">
    <property type="term" value="C:membrane"/>
    <property type="evidence" value="ECO:0007669"/>
    <property type="project" value="TreeGrafter"/>
</dbReference>
<protein>
    <submittedName>
        <fullName evidence="3">Vam6/Vps39-like protein</fullName>
    </submittedName>
</protein>
<dbReference type="OrthoDB" id="5325112at2759"/>
<evidence type="ECO:0000259" key="2">
    <source>
        <dbReference type="Pfam" id="PF10367"/>
    </source>
</evidence>
<feature type="region of interest" description="Disordered" evidence="1">
    <location>
        <begin position="499"/>
        <end position="536"/>
    </location>
</feature>
<feature type="region of interest" description="Disordered" evidence="1">
    <location>
        <begin position="410"/>
        <end position="435"/>
    </location>
</feature>
<reference evidence="4" key="1">
    <citation type="journal article" date="2019" name="Nat. Commun.">
        <title>Expansion of phycobilisome linker gene families in mesophilic red algae.</title>
        <authorList>
            <person name="Lee J."/>
            <person name="Kim D."/>
            <person name="Bhattacharya D."/>
            <person name="Yoon H.S."/>
        </authorList>
    </citation>
    <scope>NUCLEOTIDE SEQUENCE [LARGE SCALE GENOMIC DNA]</scope>
    <source>
        <strain evidence="4">CCMP 1328</strain>
    </source>
</reference>
<dbReference type="GO" id="GO:0034058">
    <property type="term" value="P:endosomal vesicle fusion"/>
    <property type="evidence" value="ECO:0007669"/>
    <property type="project" value="TreeGrafter"/>
</dbReference>
<dbReference type="GO" id="GO:0006914">
    <property type="term" value="P:autophagy"/>
    <property type="evidence" value="ECO:0007669"/>
    <property type="project" value="TreeGrafter"/>
</dbReference>
<evidence type="ECO:0000313" key="4">
    <source>
        <dbReference type="Proteomes" id="UP000324585"/>
    </source>
</evidence>
<feature type="domain" description="Vacuolar sorting protein 39/Transforming growth factor beta receptor-associated zinc finger" evidence="2">
    <location>
        <begin position="1385"/>
        <end position="1422"/>
    </location>
</feature>
<feature type="region of interest" description="Disordered" evidence="1">
    <location>
        <begin position="634"/>
        <end position="655"/>
    </location>
</feature>
<dbReference type="EMBL" id="VRMN01000002">
    <property type="protein sequence ID" value="KAA8496799.1"/>
    <property type="molecule type" value="Genomic_DNA"/>
</dbReference>
<organism evidence="3 4">
    <name type="scientific">Porphyridium purpureum</name>
    <name type="common">Red alga</name>
    <name type="synonym">Porphyridium cruentum</name>
    <dbReference type="NCBI Taxonomy" id="35688"/>
    <lineage>
        <taxon>Eukaryota</taxon>
        <taxon>Rhodophyta</taxon>
        <taxon>Bangiophyceae</taxon>
        <taxon>Porphyridiales</taxon>
        <taxon>Porphyridiaceae</taxon>
        <taxon>Porphyridium</taxon>
    </lineage>
</organism>
<dbReference type="InterPro" id="IPR019453">
    <property type="entry name" value="VPS39/TGFA1_Znf"/>
</dbReference>
<sequence>MEQLHTMLHVSRVAVPLRAPASACVLTHEPPDDAADANRAPPGALAALVGCANGDLVRFVWPLPPLAPAPAPSPSDGQRGGLLGRRKSLTKSGKLAKTVSFDVSTRTSADEQVQAVAASAVWQAPGKEIGEGAASMTHPAAHSVLKIVRIRARAMHVLVVLQADMVLRVHCELCLKESTCRAASELNGSNDAVSTRASAWTNVRASASGLRVEISRQTDILAIEEVPGGAGDTEDGIFLAVQRSRATGVMSLCVYSIHCASACAEKGNLSKRPSTASCACICPPLVPDPRSEADRTIVECDGNGEVEAQIENHEQTKSQRQLAFVEVDLLPLSGYLVQDQRQQQPQQGQSIQLPTYLPDDVRLSFSPAMRSICLRLPSQYILLRMNRQTRLAVCVSLPIADMSRVAASVGSVGSHAPGGKNPKIPPSNAAGEAESKDKRVFDGLFKFAERILNQPDAQTTKDRTSDLGAGLIQLQFPQPICVEGEHWILANVAPDVAPKDDGEFPSPVAGGGNKNPSTRLGQGKNHSAHQHPHTAPSSTLSVYNVFGNATSYLNQVKAVNDALFNEAIIRKNETAAVIGPRRAKTIALAQHMGFIFFLDKRGVVEVYAKPALSEELLLAKVRIFPEPQPQLSSAVSSSATSAPQAESESDSSATQSVFDLGRNQNDWAEWAEWEGSMPCGPFVAPCFMWSSRGSFCAASRTQILTLVSRATPLSLIARALYLREDFTVMSNLLRTVSDFPESDQERGHDIGLSVPEQVSEMLEAAIVGRAKQLLQRFAIEAPATESHHALQNVHSSIVAFVQRNIPHMPASRALALYEMASKLPFPTSEPRLSMSSDSNVAVYGNWIGGLFLSQWGRQSGLANAESKADLVHKVLGITLRTPLCIAQSTLIIRTVASTIEPGTLVKTLDAAQKTLPASHRFQLEVEMYEARDDIGSAFRVLDVDADSGRTAWIRKKSRALQASQAPSSELASLRLDLIRRVTTNRLCTTEDVPLNELKLCIDALVLTRAGAMVDESTVNSFLLNCAVVRPELVVNSATMLRSGQILESGRLFIILSELETADRLLMYESFVLYVFIQLGVELRWAFSPLVGDARQLDAVHTRDIEESTVPCADDAFMASLVTSGSHISFVGPKLRHHHTVTEGASQSLSAMGSTEILSSGSANASSEHEIRSRLLTRFVTGLATHAPASWFRVLLIKYILVVYEGVYDLSTVSTCPAVQSVSWLIEVRALLLGLQGRHKEAVELLLAGAESGDQQERHNFVQVLRYCHSVPDSERLKAALALIKSSLALASKRGPFMLEKTWELIAKEQLLYTSLASVDESETDWFVHDALKSIPPGMNVRDANILVQHLLNSAEMRNQNTKLRHALFEKQAVIASAKLQKARAKSCVIDAKSVCAVCHQRIGHAVFLWGPSETLTHFACQKQLQ</sequence>
<dbReference type="Proteomes" id="UP000324585">
    <property type="component" value="Unassembled WGS sequence"/>
</dbReference>
<dbReference type="PANTHER" id="PTHR12894">
    <property type="entry name" value="CNH DOMAIN CONTAINING"/>
    <property type="match status" value="1"/>
</dbReference>
<accession>A0A5J4YYV2</accession>